<keyword evidence="2" id="KW-0812">Transmembrane</keyword>
<reference evidence="3 4" key="1">
    <citation type="journal article" date="2016" name="Nat. Commun.">
        <title>Thousands of microbial genomes shed light on interconnected biogeochemical processes in an aquifer system.</title>
        <authorList>
            <person name="Anantharaman K."/>
            <person name="Brown C.T."/>
            <person name="Hug L.A."/>
            <person name="Sharon I."/>
            <person name="Castelle C.J."/>
            <person name="Probst A.J."/>
            <person name="Thomas B.C."/>
            <person name="Singh A."/>
            <person name="Wilkins M.J."/>
            <person name="Karaoz U."/>
            <person name="Brodie E.L."/>
            <person name="Williams K.H."/>
            <person name="Hubbard S.S."/>
            <person name="Banfield J.F."/>
        </authorList>
    </citation>
    <scope>NUCLEOTIDE SEQUENCE [LARGE SCALE GENOMIC DNA]</scope>
</reference>
<proteinExistence type="predicted"/>
<feature type="coiled-coil region" evidence="1">
    <location>
        <begin position="36"/>
        <end position="63"/>
    </location>
</feature>
<dbReference type="AlphaFoldDB" id="A0A1F5S4K9"/>
<keyword evidence="1" id="KW-0175">Coiled coil</keyword>
<gene>
    <name evidence="3" type="ORF">A2257_02440</name>
</gene>
<protein>
    <submittedName>
        <fullName evidence="3">Uncharacterized protein</fullName>
    </submittedName>
</protein>
<dbReference type="Proteomes" id="UP000177407">
    <property type="component" value="Unassembled WGS sequence"/>
</dbReference>
<keyword evidence="2" id="KW-0472">Membrane</keyword>
<keyword evidence="2" id="KW-1133">Transmembrane helix</keyword>
<feature type="transmembrane region" description="Helical" evidence="2">
    <location>
        <begin position="12"/>
        <end position="33"/>
    </location>
</feature>
<evidence type="ECO:0000256" key="1">
    <source>
        <dbReference type="SAM" id="Coils"/>
    </source>
</evidence>
<organism evidence="3 4">
    <name type="scientific">Candidatus Falkowbacteria bacterium RIFOXYA2_FULL_38_12</name>
    <dbReference type="NCBI Taxonomy" id="1797993"/>
    <lineage>
        <taxon>Bacteria</taxon>
        <taxon>Candidatus Falkowiibacteriota</taxon>
    </lineage>
</organism>
<evidence type="ECO:0000313" key="3">
    <source>
        <dbReference type="EMBL" id="OGF21634.1"/>
    </source>
</evidence>
<evidence type="ECO:0000313" key="4">
    <source>
        <dbReference type="Proteomes" id="UP000177407"/>
    </source>
</evidence>
<name>A0A1F5S4K9_9BACT</name>
<sequence>MQNSENCQKKVWPILIGILAGAIITAGALFILWQAKEKGREEARDLKSQIEDLTIQNEKLSGEDIEAYCISFGETCSQGSINKYLCTTCGDTMASSFASCHSVKFCENVPMTAQDNITLPELVELEKRSLFLPDEQGNIYGTLTVTGYAVTEDIEEPFCEKNCKKYKSVLFKILNTASNATILDLLDAKVKLGCAENQTITYFNDSDKIGMKEYEVSSELSEKILESSVQNPVTIKLQRLLFTGGSGAPACYSHFTYISE</sequence>
<evidence type="ECO:0000256" key="2">
    <source>
        <dbReference type="SAM" id="Phobius"/>
    </source>
</evidence>
<dbReference type="EMBL" id="MFGA01000002">
    <property type="protein sequence ID" value="OGF21634.1"/>
    <property type="molecule type" value="Genomic_DNA"/>
</dbReference>
<comment type="caution">
    <text evidence="3">The sequence shown here is derived from an EMBL/GenBank/DDBJ whole genome shotgun (WGS) entry which is preliminary data.</text>
</comment>
<accession>A0A1F5S4K9</accession>